<feature type="region of interest" description="Disordered" evidence="1">
    <location>
        <begin position="1094"/>
        <end position="1141"/>
    </location>
</feature>
<proteinExistence type="predicted"/>
<evidence type="ECO:0000313" key="3">
    <source>
        <dbReference type="EMBL" id="PFH35419.1"/>
    </source>
</evidence>
<reference evidence="3 4" key="1">
    <citation type="submission" date="2017-09" db="EMBL/GenBank/DDBJ databases">
        <title>Genome sequencing of Besnoitia besnoiti strain Bb-Ger1.</title>
        <authorList>
            <person name="Schares G."/>
            <person name="Venepally P."/>
            <person name="Lorenzi H.A."/>
        </authorList>
    </citation>
    <scope>NUCLEOTIDE SEQUENCE [LARGE SCALE GENOMIC DNA]</scope>
    <source>
        <strain evidence="3 4">Bb-Ger1</strain>
    </source>
</reference>
<dbReference type="PANTHER" id="PTHR12820:SF0">
    <property type="entry name" value="VACUOLAR PROTEIN SORTING-ASSOCIATED PROTEIN 53 HOMOLOG"/>
    <property type="match status" value="1"/>
</dbReference>
<name>A0A2A9MC22_BESBE</name>
<dbReference type="GeneID" id="40311234"/>
<organism evidence="3 4">
    <name type="scientific">Besnoitia besnoiti</name>
    <name type="common">Apicomplexan protozoan</name>
    <dbReference type="NCBI Taxonomy" id="94643"/>
    <lineage>
        <taxon>Eukaryota</taxon>
        <taxon>Sar</taxon>
        <taxon>Alveolata</taxon>
        <taxon>Apicomplexa</taxon>
        <taxon>Conoidasida</taxon>
        <taxon>Coccidia</taxon>
        <taxon>Eucoccidiorida</taxon>
        <taxon>Eimeriorina</taxon>
        <taxon>Sarcocystidae</taxon>
        <taxon>Besnoitia</taxon>
    </lineage>
</organism>
<sequence length="1212" mass="128985">MAAPPSSASPAPLSAAAPLLRPAPRPSSSAALASSAAAASPPLSSSPPSSEVLAVCIQQLNEEFPTLESLASLDAKIASLQAYLRALDKDILVAVREQARRSSSASFAPASAASAPVSLDAFRARVKALSSSFHAMRAKTEASDRKVAKICWDLQRLALAKKNLTLSISSLKRLVMLVTALDKLRVAGKNRKYAEAAQLLLAINNLVGTFEPYRDRVERIGLLLSEKELLCRSLQQQLIEDYQAVFEEDACTLPASAALFREPPRAAGVYTPAAEEKSSNPFAADLSTGAGGGGGGGAADRGGLLASLGASASPFAPNERSDALLFLDPAQREALKEAPLAVEVLGPAVVRDAVQLVCHSLLFNYNKLFRPNTAAIFGGDALDGRKSQADAQGAAGLEVIDRRFAWLKRTMREFEGKHESLFPARWRVKMHLATLFCRVTKQHFVDMLSCSQHTVDPILLIRLLHKTVEFELSLDAKFRHEESALEMMKDLENDRKSSLLDASSAAASLQYYDQVFPSAQNSSSSGSLNPFELDKSDAPPPGGPTGGRERERREEEEEKEEAFQLTCFHGLLSSVFDPFLFRWAEFEEQQLVDFFSAALVSDKLVLHAQYAPAIVASAFSEIDAEDEKRRRGRALELEQRDGGANADDVDDLLGEEEESDVCVFSSASEILSACKKLFDKAKAVSRGQAIKEIALVLQRLFKKYAGVLKNRLPASKQFASPPSLSDLAALFPSGASGESLAAPGASLSAASCSVSAASPFLLACATVGTSVYVEASLERLKENLSKALLEANAPDKNAISSRSSAEDLADGAGTEADEAQELKFEEVHDLLWTVQSSAISLLVASFNSAISSSLSYMLAEGSKKASAASREERESEARGCHANISSLQRQLERGMAVASLFLSATLCRFVWDKLAQAVVSKVHAQLAQIKQLAPAAAESLLRDVETLHAALLDLPASAYLGGEANGTEKLGKNRKKKFQMPAGYEKYVSREMERAEALLRVAAYPPEDEVATVSHGATSLFGRSHSSSAVPKVEKTTVLPIKESKLFSSSSFSSSAPSCASSSSPSSGSSAPSSSLATFHSSSSPLPSPFAASFSAAPPPVSASSPFAPQASKREEDSETSDAGREGVGSPDTNPFSAPFATSFSSSFSPALASVPLGGFDARRHSEKESDRKEERGTGGAMLPLHALGDTLREQGLKAAGDVKKLITGARL</sequence>
<feature type="region of interest" description="Disordered" evidence="1">
    <location>
        <begin position="1155"/>
        <end position="1184"/>
    </location>
</feature>
<dbReference type="PANTHER" id="PTHR12820">
    <property type="entry name" value="VACUOLAR SORTING PROTEIN 53"/>
    <property type="match status" value="1"/>
</dbReference>
<dbReference type="InterPro" id="IPR039766">
    <property type="entry name" value="Vps53"/>
</dbReference>
<dbReference type="STRING" id="94643.A0A2A9MC22"/>
<dbReference type="RefSeq" id="XP_029219428.1">
    <property type="nucleotide sequence ID" value="XM_029364720.1"/>
</dbReference>
<evidence type="ECO:0000259" key="2">
    <source>
        <dbReference type="Pfam" id="PF04100"/>
    </source>
</evidence>
<gene>
    <name evidence="3" type="ORF">BESB_063060</name>
</gene>
<evidence type="ECO:0000256" key="1">
    <source>
        <dbReference type="SAM" id="MobiDB-lite"/>
    </source>
</evidence>
<dbReference type="GO" id="GO:0005829">
    <property type="term" value="C:cytosol"/>
    <property type="evidence" value="ECO:0007669"/>
    <property type="project" value="GOC"/>
</dbReference>
<dbReference type="GO" id="GO:0042147">
    <property type="term" value="P:retrograde transport, endosome to Golgi"/>
    <property type="evidence" value="ECO:0007669"/>
    <property type="project" value="InterPro"/>
</dbReference>
<feature type="domain" description="Vps53 N-terminal" evidence="2">
    <location>
        <begin position="333"/>
        <end position="597"/>
    </location>
</feature>
<dbReference type="Proteomes" id="UP000224006">
    <property type="component" value="Chromosome V"/>
</dbReference>
<keyword evidence="4" id="KW-1185">Reference proteome</keyword>
<dbReference type="OrthoDB" id="10261632at2759"/>
<dbReference type="Pfam" id="PF04100">
    <property type="entry name" value="Vps53_N"/>
    <property type="match status" value="2"/>
</dbReference>
<feature type="domain" description="Vps53 N-terminal" evidence="2">
    <location>
        <begin position="57"/>
        <end position="247"/>
    </location>
</feature>
<dbReference type="GO" id="GO:0000938">
    <property type="term" value="C:GARP complex"/>
    <property type="evidence" value="ECO:0007669"/>
    <property type="project" value="InterPro"/>
</dbReference>
<feature type="region of interest" description="Disordered" evidence="1">
    <location>
        <begin position="1"/>
        <end position="48"/>
    </location>
</feature>
<feature type="compositionally biased region" description="Basic and acidic residues" evidence="1">
    <location>
        <begin position="1161"/>
        <end position="1177"/>
    </location>
</feature>
<feature type="compositionally biased region" description="Low complexity" evidence="1">
    <location>
        <begin position="1094"/>
        <end position="1111"/>
    </location>
</feature>
<dbReference type="InterPro" id="IPR007234">
    <property type="entry name" value="Vps53_N"/>
</dbReference>
<dbReference type="EMBL" id="NWUJ01000005">
    <property type="protein sequence ID" value="PFH35419.1"/>
    <property type="molecule type" value="Genomic_DNA"/>
</dbReference>
<dbReference type="KEGG" id="bbes:BESB_063060"/>
<protein>
    <submittedName>
        <fullName evidence="3">Vps53 family protein</fullName>
    </submittedName>
</protein>
<dbReference type="VEuPathDB" id="ToxoDB:BESB_063060"/>
<evidence type="ECO:0000313" key="4">
    <source>
        <dbReference type="Proteomes" id="UP000224006"/>
    </source>
</evidence>
<feature type="region of interest" description="Disordered" evidence="1">
    <location>
        <begin position="520"/>
        <end position="559"/>
    </location>
</feature>
<comment type="caution">
    <text evidence="3">The sequence shown here is derived from an EMBL/GenBank/DDBJ whole genome shotgun (WGS) entry which is preliminary data.</text>
</comment>
<accession>A0A2A9MC22</accession>
<feature type="region of interest" description="Disordered" evidence="1">
    <location>
        <begin position="1049"/>
        <end position="1082"/>
    </location>
</feature>
<dbReference type="AlphaFoldDB" id="A0A2A9MC22"/>